<proteinExistence type="predicted"/>
<dbReference type="EMBL" id="JAUSRG010000005">
    <property type="protein sequence ID" value="MDP9905288.1"/>
    <property type="molecule type" value="Genomic_DNA"/>
</dbReference>
<dbReference type="RefSeq" id="WP_306961280.1">
    <property type="nucleotide sequence ID" value="NZ_JAUSRG010000005.1"/>
</dbReference>
<dbReference type="Proteomes" id="UP001242995">
    <property type="component" value="Unassembled WGS sequence"/>
</dbReference>
<dbReference type="AlphaFoldDB" id="A0AAW8DBY4"/>
<dbReference type="Gene3D" id="3.90.190.10">
    <property type="entry name" value="Protein tyrosine phosphatase superfamily"/>
    <property type="match status" value="1"/>
</dbReference>
<dbReference type="Proteomes" id="UP001230951">
    <property type="component" value="Unassembled WGS sequence"/>
</dbReference>
<name>A0AAW8DBY4_9MICC</name>
<dbReference type="InterPro" id="IPR016130">
    <property type="entry name" value="Tyr_Pase_AS"/>
</dbReference>
<evidence type="ECO:0000313" key="1">
    <source>
        <dbReference type="EMBL" id="MDP9905288.1"/>
    </source>
</evidence>
<gene>
    <name evidence="1" type="ORF">J2S90_002254</name>
    <name evidence="2" type="ORF">J2S93_001842</name>
</gene>
<dbReference type="InterPro" id="IPR026893">
    <property type="entry name" value="Tyr/Ser_Pase_IphP-type"/>
</dbReference>
<protein>
    <submittedName>
        <fullName evidence="1">Protein tyrosine/serine phosphatase</fullName>
    </submittedName>
</protein>
<comment type="caution">
    <text evidence="1">The sequence shown here is derived from an EMBL/GenBank/DDBJ whole genome shotgun (WGS) entry which is preliminary data.</text>
</comment>
<organism evidence="1 4">
    <name type="scientific">Arthrobacter bambusae</name>
    <dbReference type="NCBI Taxonomy" id="1338426"/>
    <lineage>
        <taxon>Bacteria</taxon>
        <taxon>Bacillati</taxon>
        <taxon>Actinomycetota</taxon>
        <taxon>Actinomycetes</taxon>
        <taxon>Micrococcales</taxon>
        <taxon>Micrococcaceae</taxon>
        <taxon>Arthrobacter</taxon>
    </lineage>
</organism>
<evidence type="ECO:0000313" key="4">
    <source>
        <dbReference type="Proteomes" id="UP001242995"/>
    </source>
</evidence>
<evidence type="ECO:0000313" key="2">
    <source>
        <dbReference type="EMBL" id="MDQ0180420.1"/>
    </source>
</evidence>
<dbReference type="PROSITE" id="PS00383">
    <property type="entry name" value="TYR_PHOSPHATASE_1"/>
    <property type="match status" value="1"/>
</dbReference>
<evidence type="ECO:0000313" key="3">
    <source>
        <dbReference type="Proteomes" id="UP001230951"/>
    </source>
</evidence>
<reference evidence="1 3" key="1">
    <citation type="submission" date="2023-07" db="EMBL/GenBank/DDBJ databases">
        <title>Sorghum-associated microbial communities from plants grown in Nebraska, USA.</title>
        <authorList>
            <person name="Schachtman D."/>
        </authorList>
    </citation>
    <scope>NUCLEOTIDE SEQUENCE</scope>
    <source>
        <strain evidence="1">DS1006</strain>
        <strain evidence="2 3">DS1016</strain>
    </source>
</reference>
<dbReference type="Pfam" id="PF13350">
    <property type="entry name" value="Y_phosphatase3"/>
    <property type="match status" value="1"/>
</dbReference>
<dbReference type="EMBL" id="JAUSTF010000003">
    <property type="protein sequence ID" value="MDQ0180420.1"/>
    <property type="molecule type" value="Genomic_DNA"/>
</dbReference>
<dbReference type="GO" id="GO:0004721">
    <property type="term" value="F:phosphoprotein phosphatase activity"/>
    <property type="evidence" value="ECO:0007669"/>
    <property type="project" value="InterPro"/>
</dbReference>
<accession>A0AAW8DBY4</accession>
<dbReference type="SUPFAM" id="SSF52799">
    <property type="entry name" value="(Phosphotyrosine protein) phosphatases II"/>
    <property type="match status" value="1"/>
</dbReference>
<dbReference type="InterPro" id="IPR029021">
    <property type="entry name" value="Prot-tyrosine_phosphatase-like"/>
</dbReference>
<keyword evidence="3" id="KW-1185">Reference proteome</keyword>
<sequence length="257" mass="28332">MGDPTENKDRTLRVEGLVNGRDLGGLRRADGALTPRGVLFRSENVDWITGNGWQQIHDAGIRSVVDLRQQGERDTDTKERPSWLTTIHVDLDGVENKEFWADYRDSGLVGTAMYFQPHLAAMPERAGAAISAVINAPAGGVLFHCMGGRDRTGLLAMALLHAIGTDPECIVDDYLETVRLGDARAARGERNNVEPRLEELCRQHGTTTEGAFRDALEKFDLHTFLDAAKLTDRDREGLFTWRGGATPTPQRPGNASR</sequence>